<dbReference type="PANTHER" id="PTHR21266:SF32">
    <property type="entry name" value="CHOLESTEROL 7-DESATURASE NVD"/>
    <property type="match status" value="1"/>
</dbReference>
<evidence type="ECO:0000256" key="14">
    <source>
        <dbReference type="ARBA" id="ARBA00023221"/>
    </source>
</evidence>
<comment type="catalytic activity">
    <reaction evidence="20">
        <text>cholesterol + NADH + O2 + H(+) = 7-dehydrocholesterol + NAD(+) + 2 H2O</text>
        <dbReference type="Rhea" id="RHEA:51644"/>
        <dbReference type="ChEBI" id="CHEBI:15377"/>
        <dbReference type="ChEBI" id="CHEBI:15378"/>
        <dbReference type="ChEBI" id="CHEBI:15379"/>
        <dbReference type="ChEBI" id="CHEBI:16113"/>
        <dbReference type="ChEBI" id="CHEBI:17759"/>
        <dbReference type="ChEBI" id="CHEBI:57540"/>
        <dbReference type="ChEBI" id="CHEBI:57945"/>
        <dbReference type="EC" id="1.14.19.21"/>
    </reaction>
    <physiologicalReaction direction="left-to-right" evidence="20">
        <dbReference type="Rhea" id="RHEA:51645"/>
    </physiologicalReaction>
</comment>
<comment type="subcellular location">
    <subcellularLocation>
        <location evidence="2">Membrane</location>
    </subcellularLocation>
</comment>
<dbReference type="RefSeq" id="WP_104374497.1">
    <property type="nucleotide sequence ID" value="NZ_PSZC01000002.1"/>
</dbReference>
<evidence type="ECO:0000256" key="19">
    <source>
        <dbReference type="ARBA" id="ARBA00046982"/>
    </source>
</evidence>
<evidence type="ECO:0000256" key="15">
    <source>
        <dbReference type="ARBA" id="ARBA00025712"/>
    </source>
</evidence>
<dbReference type="GO" id="GO:0004497">
    <property type="term" value="F:monooxygenase activity"/>
    <property type="evidence" value="ECO:0007669"/>
    <property type="project" value="UniProtKB-ARBA"/>
</dbReference>
<reference evidence="24 25" key="1">
    <citation type="submission" date="2018-02" db="EMBL/GenBank/DDBJ databases">
        <title>8 Nocardia nova and 1 Nocardia cyriacigeorgica strain used for evolution to TMP-SMX.</title>
        <authorList>
            <person name="Mehta H."/>
            <person name="Weng J."/>
            <person name="Shamoo Y."/>
        </authorList>
    </citation>
    <scope>NUCLEOTIDE SEQUENCE [LARGE SCALE GENOMIC DNA]</scope>
    <source>
        <strain evidence="24 25">MDA3139</strain>
    </source>
</reference>
<dbReference type="PROSITE" id="PS51296">
    <property type="entry name" value="RIESKE"/>
    <property type="match status" value="1"/>
</dbReference>
<keyword evidence="12" id="KW-0443">Lipid metabolism</keyword>
<dbReference type="Pfam" id="PF19298">
    <property type="entry name" value="KshA_C"/>
    <property type="match status" value="1"/>
</dbReference>
<keyword evidence="8" id="KW-1133">Transmembrane helix</keyword>
<evidence type="ECO:0000256" key="4">
    <source>
        <dbReference type="ARBA" id="ARBA00022692"/>
    </source>
</evidence>
<evidence type="ECO:0000259" key="23">
    <source>
        <dbReference type="PROSITE" id="PS51296"/>
    </source>
</evidence>
<evidence type="ECO:0000256" key="8">
    <source>
        <dbReference type="ARBA" id="ARBA00022989"/>
    </source>
</evidence>
<feature type="region of interest" description="Disordered" evidence="22">
    <location>
        <begin position="332"/>
        <end position="357"/>
    </location>
</feature>
<dbReference type="Gene3D" id="2.102.10.10">
    <property type="entry name" value="Rieske [2Fe-2S] iron-sulphur domain"/>
    <property type="match status" value="1"/>
</dbReference>
<comment type="pathway">
    <text evidence="3">Hormone biosynthesis.</text>
</comment>
<dbReference type="OrthoDB" id="5243643at2"/>
<dbReference type="Proteomes" id="UP000239874">
    <property type="component" value="Unassembled WGS sequence"/>
</dbReference>
<gene>
    <name evidence="24" type="ORF">C5E45_03620</name>
</gene>
<dbReference type="InterPro" id="IPR050584">
    <property type="entry name" value="Cholesterol_7-desaturase"/>
</dbReference>
<comment type="catalytic activity">
    <reaction evidence="21">
        <text>cholesterol + NADPH + O2 + H(+) = 7-dehydrocholesterol + NADP(+) + 2 H2O</text>
        <dbReference type="Rhea" id="RHEA:45024"/>
        <dbReference type="ChEBI" id="CHEBI:15377"/>
        <dbReference type="ChEBI" id="CHEBI:15378"/>
        <dbReference type="ChEBI" id="CHEBI:15379"/>
        <dbReference type="ChEBI" id="CHEBI:16113"/>
        <dbReference type="ChEBI" id="CHEBI:17759"/>
        <dbReference type="ChEBI" id="CHEBI:57783"/>
        <dbReference type="ChEBI" id="CHEBI:58349"/>
        <dbReference type="EC" id="1.14.19.21"/>
    </reaction>
    <physiologicalReaction direction="left-to-right" evidence="21">
        <dbReference type="Rhea" id="RHEA:45025"/>
    </physiologicalReaction>
</comment>
<dbReference type="SUPFAM" id="SSF55961">
    <property type="entry name" value="Bet v1-like"/>
    <property type="match status" value="1"/>
</dbReference>
<accession>A0A2S6AWG1</accession>
<evidence type="ECO:0000256" key="9">
    <source>
        <dbReference type="ARBA" id="ARBA00023002"/>
    </source>
</evidence>
<comment type="similarity">
    <text evidence="16">Belongs to the cholesterol 7-desaturase family.</text>
</comment>
<sequence>MRLHGLSLEITGWFQVAWSADFAVGQVVPLRYFGRDLVGYRGNDGVVRVQDRYCRHLGASLAHGGKVVDEGIQCPFHGWVWAPDGRNMSIPYQDRPSRARRLGCWPTIERNESIYIWFDAEGREPFFDVHDAFTAMRPTAGREFHPLRPEARQHFRDLRVHPQMVTENTVDPQHFRFVHGTPVSPVVLEETVEGPHWWARIGFGKGWTEHAEDADGVLRTDTENTIELHWDGLGASVTAEHLAGQGVRVIMINCTPVEDGRSEIFASYWVDRQAGDLEDGTYDRRLRSAKLALPDDIEIWNHQIYLDPPTLAGPEGPGFRKMRKWAKQFYPANDAVNGPNGAGDTRAPNAEKAEAGA</sequence>
<keyword evidence="13" id="KW-0472">Membrane</keyword>
<dbReference type="InterPro" id="IPR036922">
    <property type="entry name" value="Rieske_2Fe-2S_sf"/>
</dbReference>
<comment type="cofactor">
    <cofactor evidence="1">
        <name>Fe cation</name>
        <dbReference type="ChEBI" id="CHEBI:24875"/>
    </cofactor>
</comment>
<evidence type="ECO:0000256" key="11">
    <source>
        <dbReference type="ARBA" id="ARBA00023014"/>
    </source>
</evidence>
<keyword evidence="6" id="KW-0479">Metal-binding</keyword>
<dbReference type="AlphaFoldDB" id="A0A2S6AWG1"/>
<keyword evidence="4" id="KW-0812">Transmembrane</keyword>
<comment type="caution">
    <text evidence="24">The sequence shown here is derived from an EMBL/GenBank/DDBJ whole genome shotgun (WGS) entry which is preliminary data.</text>
</comment>
<evidence type="ECO:0000256" key="17">
    <source>
        <dbReference type="ARBA" id="ARBA00026095"/>
    </source>
</evidence>
<evidence type="ECO:0000256" key="5">
    <source>
        <dbReference type="ARBA" id="ARBA00022714"/>
    </source>
</evidence>
<dbReference type="GO" id="GO:0016020">
    <property type="term" value="C:membrane"/>
    <property type="evidence" value="ECO:0007669"/>
    <property type="project" value="UniProtKB-SubCell"/>
</dbReference>
<evidence type="ECO:0000256" key="20">
    <source>
        <dbReference type="ARBA" id="ARBA00047853"/>
    </source>
</evidence>
<protein>
    <recommendedName>
        <fullName evidence="17">cholesterol 7-desaturase</fullName>
        <ecNumber evidence="17">1.14.19.21</ecNumber>
    </recommendedName>
    <alternativeName>
        <fullName evidence="18">Rieske-type oxygenase</fullName>
    </alternativeName>
</protein>
<evidence type="ECO:0000256" key="18">
    <source>
        <dbReference type="ARBA" id="ARBA00030944"/>
    </source>
</evidence>
<keyword evidence="5" id="KW-0001">2Fe-2S</keyword>
<dbReference type="GO" id="GO:0170056">
    <property type="term" value="F:cholesterol 7-desaturase [NAD(P)H] activity"/>
    <property type="evidence" value="ECO:0007669"/>
    <property type="project" value="UniProtKB-EC"/>
</dbReference>
<evidence type="ECO:0000256" key="22">
    <source>
        <dbReference type="SAM" id="MobiDB-lite"/>
    </source>
</evidence>
<evidence type="ECO:0000256" key="13">
    <source>
        <dbReference type="ARBA" id="ARBA00023136"/>
    </source>
</evidence>
<dbReference type="InterPro" id="IPR017941">
    <property type="entry name" value="Rieske_2Fe-2S"/>
</dbReference>
<keyword evidence="9" id="KW-0560">Oxidoreductase</keyword>
<dbReference type="EC" id="1.14.19.21" evidence="17"/>
<comment type="subunit">
    <text evidence="19">Homotrimer. The two-component system 3-ketosteroid-9-alpha-monooxygenase is composed of an oxygenase component KshA and a reductase component KshB.</text>
</comment>
<dbReference type="SUPFAM" id="SSF50022">
    <property type="entry name" value="ISP domain"/>
    <property type="match status" value="1"/>
</dbReference>
<dbReference type="GO" id="GO:0005737">
    <property type="term" value="C:cytoplasm"/>
    <property type="evidence" value="ECO:0007669"/>
    <property type="project" value="TreeGrafter"/>
</dbReference>
<dbReference type="PANTHER" id="PTHR21266">
    <property type="entry name" value="IRON-SULFUR DOMAIN CONTAINING PROTEIN"/>
    <property type="match status" value="1"/>
</dbReference>
<comment type="pathway">
    <text evidence="15">Steroid hormone biosynthesis; dafachronic acid biosynthesis.</text>
</comment>
<dbReference type="Pfam" id="PF00355">
    <property type="entry name" value="Rieske"/>
    <property type="match status" value="1"/>
</dbReference>
<dbReference type="EMBL" id="PSZC01000002">
    <property type="protein sequence ID" value="PPJ39550.1"/>
    <property type="molecule type" value="Genomic_DNA"/>
</dbReference>
<dbReference type="GO" id="GO:0046872">
    <property type="term" value="F:metal ion binding"/>
    <property type="evidence" value="ECO:0007669"/>
    <property type="project" value="UniProtKB-KW"/>
</dbReference>
<keyword evidence="14" id="KW-0753">Steroid metabolism</keyword>
<evidence type="ECO:0000256" key="3">
    <source>
        <dbReference type="ARBA" id="ARBA00004972"/>
    </source>
</evidence>
<name>A0A2S6AWG1_9NOCA</name>
<keyword evidence="11" id="KW-0411">Iron-sulfur</keyword>
<evidence type="ECO:0000256" key="2">
    <source>
        <dbReference type="ARBA" id="ARBA00004370"/>
    </source>
</evidence>
<keyword evidence="7" id="KW-0442">Lipid degradation</keyword>
<organism evidence="24 25">
    <name type="scientific">Nocardia nova</name>
    <dbReference type="NCBI Taxonomy" id="37330"/>
    <lineage>
        <taxon>Bacteria</taxon>
        <taxon>Bacillati</taxon>
        <taxon>Actinomycetota</taxon>
        <taxon>Actinomycetes</taxon>
        <taxon>Mycobacteriales</taxon>
        <taxon>Nocardiaceae</taxon>
        <taxon>Nocardia</taxon>
    </lineage>
</organism>
<proteinExistence type="inferred from homology"/>
<evidence type="ECO:0000256" key="10">
    <source>
        <dbReference type="ARBA" id="ARBA00023004"/>
    </source>
</evidence>
<evidence type="ECO:0000313" key="24">
    <source>
        <dbReference type="EMBL" id="PPJ39550.1"/>
    </source>
</evidence>
<evidence type="ECO:0000256" key="12">
    <source>
        <dbReference type="ARBA" id="ARBA00023098"/>
    </source>
</evidence>
<dbReference type="GO" id="GO:0016042">
    <property type="term" value="P:lipid catabolic process"/>
    <property type="evidence" value="ECO:0007669"/>
    <property type="project" value="UniProtKB-KW"/>
</dbReference>
<keyword evidence="10" id="KW-0408">Iron</keyword>
<evidence type="ECO:0000256" key="1">
    <source>
        <dbReference type="ARBA" id="ARBA00001962"/>
    </source>
</evidence>
<evidence type="ECO:0000256" key="16">
    <source>
        <dbReference type="ARBA" id="ARBA00025729"/>
    </source>
</evidence>
<evidence type="ECO:0000256" key="21">
    <source>
        <dbReference type="ARBA" id="ARBA00049548"/>
    </source>
</evidence>
<evidence type="ECO:0000256" key="6">
    <source>
        <dbReference type="ARBA" id="ARBA00022723"/>
    </source>
</evidence>
<dbReference type="Gene3D" id="3.90.380.10">
    <property type="entry name" value="Naphthalene 1,2-dioxygenase Alpha Subunit, Chain A, domain 1"/>
    <property type="match status" value="1"/>
</dbReference>
<evidence type="ECO:0000256" key="7">
    <source>
        <dbReference type="ARBA" id="ARBA00022963"/>
    </source>
</evidence>
<dbReference type="InterPro" id="IPR045605">
    <property type="entry name" value="KshA-like_C"/>
</dbReference>
<feature type="domain" description="Rieske" evidence="23">
    <location>
        <begin position="14"/>
        <end position="116"/>
    </location>
</feature>
<evidence type="ECO:0000313" key="25">
    <source>
        <dbReference type="Proteomes" id="UP000239874"/>
    </source>
</evidence>
<dbReference type="GO" id="GO:0051537">
    <property type="term" value="F:2 iron, 2 sulfur cluster binding"/>
    <property type="evidence" value="ECO:0007669"/>
    <property type="project" value="UniProtKB-KW"/>
</dbReference>
<dbReference type="GO" id="GO:0008203">
    <property type="term" value="P:cholesterol metabolic process"/>
    <property type="evidence" value="ECO:0007669"/>
    <property type="project" value="InterPro"/>
</dbReference>